<sequence length="91" mass="9938">VAAFYFLALLGVGFRFFIESFVHTDWVLPPLASLVVALIFGSPALVPFLTMRSLAEERRLGTLETLLAAPVSTTAVVAGKWSASYLYFLLV</sequence>
<keyword evidence="1" id="KW-0812">Transmembrane</keyword>
<dbReference type="GO" id="GO:0005886">
    <property type="term" value="C:plasma membrane"/>
    <property type="evidence" value="ECO:0007669"/>
    <property type="project" value="UniProtKB-SubCell"/>
</dbReference>
<keyword evidence="1" id="KW-0472">Membrane</keyword>
<dbReference type="EMBL" id="UINC01213178">
    <property type="protein sequence ID" value="SVE37835.1"/>
    <property type="molecule type" value="Genomic_DNA"/>
</dbReference>
<organism evidence="2">
    <name type="scientific">marine metagenome</name>
    <dbReference type="NCBI Taxonomy" id="408172"/>
    <lineage>
        <taxon>unclassified sequences</taxon>
        <taxon>metagenomes</taxon>
        <taxon>ecological metagenomes</taxon>
    </lineage>
</organism>
<feature type="non-terminal residue" evidence="2">
    <location>
        <position position="1"/>
    </location>
</feature>
<dbReference type="Pfam" id="PF12679">
    <property type="entry name" value="ABC2_membrane_2"/>
    <property type="match status" value="1"/>
</dbReference>
<feature type="non-terminal residue" evidence="2">
    <location>
        <position position="91"/>
    </location>
</feature>
<feature type="transmembrane region" description="Helical" evidence="1">
    <location>
        <begin position="31"/>
        <end position="50"/>
    </location>
</feature>
<evidence type="ECO:0000313" key="2">
    <source>
        <dbReference type="EMBL" id="SVE37835.1"/>
    </source>
</evidence>
<accession>A0A383D0S6</accession>
<name>A0A383D0S6_9ZZZZ</name>
<evidence type="ECO:0008006" key="3">
    <source>
        <dbReference type="Google" id="ProtNLM"/>
    </source>
</evidence>
<keyword evidence="1" id="KW-1133">Transmembrane helix</keyword>
<gene>
    <name evidence="2" type="ORF">METZ01_LOCUS490689</name>
</gene>
<reference evidence="2" key="1">
    <citation type="submission" date="2018-05" db="EMBL/GenBank/DDBJ databases">
        <authorList>
            <person name="Lanie J.A."/>
            <person name="Ng W.-L."/>
            <person name="Kazmierczak K.M."/>
            <person name="Andrzejewski T.M."/>
            <person name="Davidsen T.M."/>
            <person name="Wayne K.J."/>
            <person name="Tettelin H."/>
            <person name="Glass J.I."/>
            <person name="Rusch D."/>
            <person name="Podicherti R."/>
            <person name="Tsui H.-C.T."/>
            <person name="Winkler M.E."/>
        </authorList>
    </citation>
    <scope>NUCLEOTIDE SEQUENCE</scope>
</reference>
<dbReference type="GO" id="GO:0140359">
    <property type="term" value="F:ABC-type transporter activity"/>
    <property type="evidence" value="ECO:0007669"/>
    <property type="project" value="InterPro"/>
</dbReference>
<dbReference type="AlphaFoldDB" id="A0A383D0S6"/>
<protein>
    <recommendedName>
        <fullName evidence="3">ABC transporter permease</fullName>
    </recommendedName>
</protein>
<evidence type="ECO:0000256" key="1">
    <source>
        <dbReference type="SAM" id="Phobius"/>
    </source>
</evidence>
<proteinExistence type="predicted"/>